<keyword evidence="3" id="KW-0274">FAD</keyword>
<dbReference type="InterPro" id="IPR002938">
    <property type="entry name" value="FAD-bd"/>
</dbReference>
<proteinExistence type="predicted"/>
<dbReference type="Pfam" id="PF01494">
    <property type="entry name" value="FAD_binding_3"/>
    <property type="match status" value="2"/>
</dbReference>
<protein>
    <submittedName>
        <fullName evidence="5">FAD-dependent oxidoreductase</fullName>
    </submittedName>
</protein>
<accession>A0ABW2B211</accession>
<evidence type="ECO:0000259" key="4">
    <source>
        <dbReference type="Pfam" id="PF01494"/>
    </source>
</evidence>
<name>A0ABW2B211_9RHOB</name>
<organism evidence="5 6">
    <name type="scientific">Sulfitobacter porphyrae</name>
    <dbReference type="NCBI Taxonomy" id="1246864"/>
    <lineage>
        <taxon>Bacteria</taxon>
        <taxon>Pseudomonadati</taxon>
        <taxon>Pseudomonadota</taxon>
        <taxon>Alphaproteobacteria</taxon>
        <taxon>Rhodobacterales</taxon>
        <taxon>Roseobacteraceae</taxon>
        <taxon>Sulfitobacter</taxon>
    </lineage>
</organism>
<evidence type="ECO:0000313" key="6">
    <source>
        <dbReference type="Proteomes" id="UP001596353"/>
    </source>
</evidence>
<comment type="cofactor">
    <cofactor evidence="1">
        <name>FAD</name>
        <dbReference type="ChEBI" id="CHEBI:57692"/>
    </cofactor>
</comment>
<dbReference type="PANTHER" id="PTHR43004:SF19">
    <property type="entry name" value="BINDING MONOOXYGENASE, PUTATIVE (JCVI)-RELATED"/>
    <property type="match status" value="1"/>
</dbReference>
<dbReference type="InterPro" id="IPR036188">
    <property type="entry name" value="FAD/NAD-bd_sf"/>
</dbReference>
<dbReference type="InterPro" id="IPR050641">
    <property type="entry name" value="RIFMO-like"/>
</dbReference>
<feature type="domain" description="FAD-binding" evidence="4">
    <location>
        <begin position="2"/>
        <end position="183"/>
    </location>
</feature>
<evidence type="ECO:0000256" key="1">
    <source>
        <dbReference type="ARBA" id="ARBA00001974"/>
    </source>
</evidence>
<dbReference type="Gene3D" id="3.30.70.2450">
    <property type="match status" value="1"/>
</dbReference>
<keyword evidence="2" id="KW-0285">Flavoprotein</keyword>
<feature type="domain" description="FAD-binding" evidence="4">
    <location>
        <begin position="229"/>
        <end position="285"/>
    </location>
</feature>
<dbReference type="SUPFAM" id="SSF51905">
    <property type="entry name" value="FAD/NAD(P)-binding domain"/>
    <property type="match status" value="1"/>
</dbReference>
<dbReference type="PANTHER" id="PTHR43004">
    <property type="entry name" value="TRK SYSTEM POTASSIUM UPTAKE PROTEIN"/>
    <property type="match status" value="1"/>
</dbReference>
<comment type="caution">
    <text evidence="5">The sequence shown here is derived from an EMBL/GenBank/DDBJ whole genome shotgun (WGS) entry which is preliminary data.</text>
</comment>
<evidence type="ECO:0000313" key="5">
    <source>
        <dbReference type="EMBL" id="MFC6759651.1"/>
    </source>
</evidence>
<evidence type="ECO:0000256" key="3">
    <source>
        <dbReference type="ARBA" id="ARBA00022827"/>
    </source>
</evidence>
<dbReference type="Gene3D" id="3.50.50.60">
    <property type="entry name" value="FAD/NAD(P)-binding domain"/>
    <property type="match status" value="1"/>
</dbReference>
<sequence length="350" mass="37506">MKILIVGAGPTGLTAAVELARRGVMPRIIDKRSGPSNLSRAVGIQQRTMDILTPSGAAEEIRKEAVCFDGVAFHSGPRRIAKLALNFDDKSRLYGLPQDRTEHFLARAFARYGGKIEYDTPFEGLTQDETCARVQMGGTESPFDQVIGADGAHSAVRAALGLEFPGFDLPGQWSIADVESPDWRDPQCFQGFLLPHGDICIVAPLEAARFRVIASRPDALAALPVPMNVTNIRRSGAFTISVRQVTDYAVGRVCLAGDAAHCHSPAGGRGMNLGIADAADLAGRLVDGGLAGYHAARHAEGAHVLAFSETVRKAVQSKSPLRRMVMPWVMKLVAAVPPFQRAAVHYFVSG</sequence>
<reference evidence="6" key="1">
    <citation type="journal article" date="2019" name="Int. J. Syst. Evol. Microbiol.">
        <title>The Global Catalogue of Microorganisms (GCM) 10K type strain sequencing project: providing services to taxonomists for standard genome sequencing and annotation.</title>
        <authorList>
            <consortium name="The Broad Institute Genomics Platform"/>
            <consortium name="The Broad Institute Genome Sequencing Center for Infectious Disease"/>
            <person name="Wu L."/>
            <person name="Ma J."/>
        </authorList>
    </citation>
    <scope>NUCLEOTIDE SEQUENCE [LARGE SCALE GENOMIC DNA]</scope>
    <source>
        <strain evidence="6">CCUG 66188</strain>
    </source>
</reference>
<evidence type="ECO:0000256" key="2">
    <source>
        <dbReference type="ARBA" id="ARBA00022630"/>
    </source>
</evidence>
<dbReference type="Proteomes" id="UP001596353">
    <property type="component" value="Unassembled WGS sequence"/>
</dbReference>
<dbReference type="PRINTS" id="PR00420">
    <property type="entry name" value="RNGMNOXGNASE"/>
</dbReference>
<keyword evidence="6" id="KW-1185">Reference proteome</keyword>
<dbReference type="EMBL" id="JBHSWG010000001">
    <property type="protein sequence ID" value="MFC6759651.1"/>
    <property type="molecule type" value="Genomic_DNA"/>
</dbReference>
<gene>
    <name evidence="5" type="ORF">ACFQFQ_09380</name>
</gene>